<dbReference type="OrthoDB" id="5786478at2"/>
<dbReference type="InterPro" id="IPR052184">
    <property type="entry name" value="SDR_enzymes"/>
</dbReference>
<comment type="similarity">
    <text evidence="1">Belongs to the short-chain dehydrogenases/reductases (SDR) family.</text>
</comment>
<dbReference type="SUPFAM" id="SSF51735">
    <property type="entry name" value="NAD(P)-binding Rossmann-fold domains"/>
    <property type="match status" value="1"/>
</dbReference>
<comment type="caution">
    <text evidence="2">The sequence shown here is derived from an EMBL/GenBank/DDBJ whole genome shotgun (WGS) entry which is preliminary data.</text>
</comment>
<dbReference type="PRINTS" id="PR00080">
    <property type="entry name" value="SDRFAMILY"/>
</dbReference>
<evidence type="ECO:0000256" key="1">
    <source>
        <dbReference type="RuleBase" id="RU000363"/>
    </source>
</evidence>
<dbReference type="CDD" id="cd05325">
    <property type="entry name" value="carb_red_sniffer_like_SDR_c"/>
    <property type="match status" value="1"/>
</dbReference>
<accession>A0A2V1GV20</accession>
<keyword evidence="3" id="KW-1185">Reference proteome</keyword>
<dbReference type="GO" id="GO:0016616">
    <property type="term" value="F:oxidoreductase activity, acting on the CH-OH group of donors, NAD or NADP as acceptor"/>
    <property type="evidence" value="ECO:0007669"/>
    <property type="project" value="TreeGrafter"/>
</dbReference>
<dbReference type="PANTHER" id="PTHR45458:SF1">
    <property type="entry name" value="SHORT CHAIN DEHYDROGENASE"/>
    <property type="match status" value="1"/>
</dbReference>
<dbReference type="PRINTS" id="PR00081">
    <property type="entry name" value="GDHRDH"/>
</dbReference>
<sequence>MQTILITGANRGIGLALTESYLAQGDQVIAVCRETTPELDATSAEIIEGIDVTSSENIQSLVSILSGQKLDILINNAGILFNEQLGDITLKRAKENITTQFLINALAPLEVTDALVSSGNLQAGSKVGIVTSRMGSITDNDSGGRYGYRMSKAAVNAAGKSLAIDLAAKDIAVALLHPGWVQTRMVGFGGLISPQESASGLVNVIAQLTQKNSGGFLHTNGETLPW</sequence>
<reference evidence="2 3" key="1">
    <citation type="submission" date="2018-04" db="EMBL/GenBank/DDBJ databases">
        <title>Thalassorhabdus spongiae gen. nov., sp. nov., isolated from a marine sponge in South-West Iceland.</title>
        <authorList>
            <person name="Knobloch S."/>
            <person name="Daussin A."/>
            <person name="Johannsson R."/>
            <person name="Marteinsson V.T."/>
        </authorList>
    </citation>
    <scope>NUCLEOTIDE SEQUENCE [LARGE SCALE GENOMIC DNA]</scope>
    <source>
        <strain evidence="2 3">Hp12</strain>
    </source>
</reference>
<dbReference type="PANTHER" id="PTHR45458">
    <property type="entry name" value="SHORT-CHAIN DEHYDROGENASE/REDUCTASE SDR"/>
    <property type="match status" value="1"/>
</dbReference>
<evidence type="ECO:0000313" key="2">
    <source>
        <dbReference type="EMBL" id="PVZ70188.1"/>
    </source>
</evidence>
<dbReference type="Proteomes" id="UP000244906">
    <property type="component" value="Unassembled WGS sequence"/>
</dbReference>
<protein>
    <submittedName>
        <fullName evidence="2">Short-chain dehydrogenase</fullName>
    </submittedName>
</protein>
<dbReference type="Gene3D" id="3.40.50.720">
    <property type="entry name" value="NAD(P)-binding Rossmann-like Domain"/>
    <property type="match status" value="1"/>
</dbReference>
<dbReference type="InterPro" id="IPR036291">
    <property type="entry name" value="NAD(P)-bd_dom_sf"/>
</dbReference>
<dbReference type="RefSeq" id="WP_116686260.1">
    <property type="nucleotide sequence ID" value="NZ_CAWNYD010000002.1"/>
</dbReference>
<gene>
    <name evidence="2" type="ORF">DC094_06180</name>
</gene>
<evidence type="ECO:0000313" key="3">
    <source>
        <dbReference type="Proteomes" id="UP000244906"/>
    </source>
</evidence>
<organism evidence="2 3">
    <name type="scientific">Pelagibaculum spongiae</name>
    <dbReference type="NCBI Taxonomy" id="2080658"/>
    <lineage>
        <taxon>Bacteria</taxon>
        <taxon>Pseudomonadati</taxon>
        <taxon>Pseudomonadota</taxon>
        <taxon>Gammaproteobacteria</taxon>
        <taxon>Oceanospirillales</taxon>
        <taxon>Pelagibaculum</taxon>
    </lineage>
</organism>
<dbReference type="EMBL" id="QDDL01000002">
    <property type="protein sequence ID" value="PVZ70188.1"/>
    <property type="molecule type" value="Genomic_DNA"/>
</dbReference>
<dbReference type="Pfam" id="PF00106">
    <property type="entry name" value="adh_short"/>
    <property type="match status" value="1"/>
</dbReference>
<dbReference type="AlphaFoldDB" id="A0A2V1GV20"/>
<name>A0A2V1GV20_9GAMM</name>
<proteinExistence type="inferred from homology"/>
<dbReference type="InterPro" id="IPR002347">
    <property type="entry name" value="SDR_fam"/>
</dbReference>